<reference evidence="7" key="1">
    <citation type="journal article" date="2014" name="PLoS Genet.">
        <title>Signature Gene Expression Reveals Novel Clues to the Molecular Mechanisms of Dimorphic Transition in Penicillium marneffei.</title>
        <authorList>
            <person name="Yang E."/>
            <person name="Wang G."/>
            <person name="Cai J."/>
            <person name="Woo P.C."/>
            <person name="Lau S.K."/>
            <person name="Yuen K.-Y."/>
            <person name="Chow W.-N."/>
            <person name="Lin X."/>
        </authorList>
    </citation>
    <scope>NUCLEOTIDE SEQUENCE [LARGE SCALE GENOMIC DNA]</scope>
    <source>
        <strain evidence="7">PM1</strain>
    </source>
</reference>
<comment type="similarity">
    <text evidence="5">Belongs to the ATG33 family.</text>
</comment>
<organism evidence="7">
    <name type="scientific">Talaromyces marneffei PM1</name>
    <dbReference type="NCBI Taxonomy" id="1077442"/>
    <lineage>
        <taxon>Eukaryota</taxon>
        <taxon>Fungi</taxon>
        <taxon>Dikarya</taxon>
        <taxon>Ascomycota</taxon>
        <taxon>Pezizomycotina</taxon>
        <taxon>Eurotiomycetes</taxon>
        <taxon>Eurotiomycetidae</taxon>
        <taxon>Eurotiales</taxon>
        <taxon>Trichocomaceae</taxon>
        <taxon>Talaromyces</taxon>
        <taxon>Talaromyces sect. Talaromyces</taxon>
    </lineage>
</organism>
<comment type="subcellular location">
    <subcellularLocation>
        <location evidence="1">Membrane</location>
        <topology evidence="1">Multi-pass membrane protein</topology>
    </subcellularLocation>
</comment>
<evidence type="ECO:0000256" key="5">
    <source>
        <dbReference type="ARBA" id="ARBA00038013"/>
    </source>
</evidence>
<gene>
    <name evidence="7" type="ORF">GQ26_0220950</name>
</gene>
<accession>A0A093UZI7</accession>
<feature type="transmembrane region" description="Helical" evidence="6">
    <location>
        <begin position="58"/>
        <end position="76"/>
    </location>
</feature>
<keyword evidence="2 6" id="KW-0812">Transmembrane</keyword>
<dbReference type="GO" id="GO:0016236">
    <property type="term" value="P:macroautophagy"/>
    <property type="evidence" value="ECO:0007669"/>
    <property type="project" value="TreeGrafter"/>
</dbReference>
<dbReference type="eggNOG" id="ENOG502S77Q">
    <property type="taxonomic scope" value="Eukaryota"/>
</dbReference>
<evidence type="ECO:0000256" key="6">
    <source>
        <dbReference type="SAM" id="Phobius"/>
    </source>
</evidence>
<dbReference type="PANTHER" id="PTHR37278">
    <property type="entry name" value="AUTOPHAGY-RELATED PROTEIN 33-RELATED"/>
    <property type="match status" value="1"/>
</dbReference>
<feature type="transmembrane region" description="Helical" evidence="6">
    <location>
        <begin position="16"/>
        <end position="37"/>
    </location>
</feature>
<evidence type="ECO:0000256" key="4">
    <source>
        <dbReference type="ARBA" id="ARBA00023136"/>
    </source>
</evidence>
<dbReference type="EMBL" id="JPOX01000022">
    <property type="protein sequence ID" value="KFX45702.1"/>
    <property type="molecule type" value="Genomic_DNA"/>
</dbReference>
<evidence type="ECO:0000256" key="2">
    <source>
        <dbReference type="ARBA" id="ARBA00022692"/>
    </source>
</evidence>
<dbReference type="GO" id="GO:0000422">
    <property type="term" value="P:autophagy of mitochondrion"/>
    <property type="evidence" value="ECO:0007669"/>
    <property type="project" value="TreeGrafter"/>
</dbReference>
<dbReference type="HOGENOM" id="CLU_065432_0_0_1"/>
<dbReference type="InterPro" id="IPR051668">
    <property type="entry name" value="ATG33"/>
</dbReference>
<sequence length="191" mass="20924">MPCPITVTKFIGTVSLGLLTGVSYSTAAIAIPTLRALPTASHAGRALKDVKRRSRKHAFRLSSITSSCLFFAWFVASRRKKHPYLIWVSLTSAISSWGVDFWYNRELGLGGWLRSVVEDIDFPSLTLKKTPSGASSPSSKKDDDLVVVEEDFNGETVEHDMVREQSHQIVRSWLAGAALSMAIVGLWGDGA</sequence>
<evidence type="ECO:0000313" key="7">
    <source>
        <dbReference type="EMBL" id="KFX45702.1"/>
    </source>
</evidence>
<comment type="caution">
    <text evidence="7">The sequence shown here is derived from an EMBL/GenBank/DDBJ whole genome shotgun (WGS) entry which is preliminary data.</text>
</comment>
<dbReference type="GO" id="GO:0005741">
    <property type="term" value="C:mitochondrial outer membrane"/>
    <property type="evidence" value="ECO:0007669"/>
    <property type="project" value="TreeGrafter"/>
</dbReference>
<keyword evidence="4 6" id="KW-0472">Membrane</keyword>
<keyword evidence="3 6" id="KW-1133">Transmembrane helix</keyword>
<protein>
    <submittedName>
        <fullName evidence="7">Uncharacterized protein</fullName>
    </submittedName>
</protein>
<dbReference type="AlphaFoldDB" id="A0A093UZI7"/>
<evidence type="ECO:0000256" key="3">
    <source>
        <dbReference type="ARBA" id="ARBA00022989"/>
    </source>
</evidence>
<dbReference type="PANTHER" id="PTHR37278:SF1">
    <property type="entry name" value="AUTOPHAGY-RELATED PROTEIN 33-RELATED"/>
    <property type="match status" value="1"/>
</dbReference>
<name>A0A093UZI7_TALMA</name>
<proteinExistence type="inferred from homology"/>
<evidence type="ECO:0000256" key="1">
    <source>
        <dbReference type="ARBA" id="ARBA00004141"/>
    </source>
</evidence>